<keyword evidence="3" id="KW-1185">Reference proteome</keyword>
<feature type="compositionally biased region" description="Acidic residues" evidence="1">
    <location>
        <begin position="14"/>
        <end position="36"/>
    </location>
</feature>
<sequence>MKKQQLSLLSVAQETEEDSDEYETEEEVTAEEETDEETTKAGPVVEGEKRQSGDGEVSIEDLCYSIDML</sequence>
<comment type="caution">
    <text evidence="2">The sequence shown here is derived from an EMBL/GenBank/DDBJ whole genome shotgun (WGS) entry which is preliminary data.</text>
</comment>
<feature type="compositionally biased region" description="Polar residues" evidence="1">
    <location>
        <begin position="1"/>
        <end position="13"/>
    </location>
</feature>
<organism evidence="2 3">
    <name type="scientific">Dreissena polymorpha</name>
    <name type="common">Zebra mussel</name>
    <name type="synonym">Mytilus polymorpha</name>
    <dbReference type="NCBI Taxonomy" id="45954"/>
    <lineage>
        <taxon>Eukaryota</taxon>
        <taxon>Metazoa</taxon>
        <taxon>Spiralia</taxon>
        <taxon>Lophotrochozoa</taxon>
        <taxon>Mollusca</taxon>
        <taxon>Bivalvia</taxon>
        <taxon>Autobranchia</taxon>
        <taxon>Heteroconchia</taxon>
        <taxon>Euheterodonta</taxon>
        <taxon>Imparidentia</taxon>
        <taxon>Neoheterodontei</taxon>
        <taxon>Myida</taxon>
        <taxon>Dreissenoidea</taxon>
        <taxon>Dreissenidae</taxon>
        <taxon>Dreissena</taxon>
    </lineage>
</organism>
<evidence type="ECO:0000313" key="3">
    <source>
        <dbReference type="Proteomes" id="UP000828390"/>
    </source>
</evidence>
<gene>
    <name evidence="2" type="ORF">DPMN_187754</name>
</gene>
<feature type="region of interest" description="Disordered" evidence="1">
    <location>
        <begin position="1"/>
        <end position="69"/>
    </location>
</feature>
<dbReference type="Proteomes" id="UP000828390">
    <property type="component" value="Unassembled WGS sequence"/>
</dbReference>
<dbReference type="EMBL" id="JAIWYP010000010">
    <property type="protein sequence ID" value="KAH3753123.1"/>
    <property type="molecule type" value="Genomic_DNA"/>
</dbReference>
<reference evidence="2" key="2">
    <citation type="submission" date="2020-11" db="EMBL/GenBank/DDBJ databases">
        <authorList>
            <person name="McCartney M.A."/>
            <person name="Auch B."/>
            <person name="Kono T."/>
            <person name="Mallez S."/>
            <person name="Becker A."/>
            <person name="Gohl D.M."/>
            <person name="Silverstein K.A.T."/>
            <person name="Koren S."/>
            <person name="Bechman K.B."/>
            <person name="Herman A."/>
            <person name="Abrahante J.E."/>
            <person name="Garbe J."/>
        </authorList>
    </citation>
    <scope>NUCLEOTIDE SEQUENCE</scope>
    <source>
        <strain evidence="2">Duluth1</strain>
        <tissue evidence="2">Whole animal</tissue>
    </source>
</reference>
<protein>
    <submittedName>
        <fullName evidence="2">Uncharacterized protein</fullName>
    </submittedName>
</protein>
<reference evidence="2" key="1">
    <citation type="journal article" date="2019" name="bioRxiv">
        <title>The Genome of the Zebra Mussel, Dreissena polymorpha: A Resource for Invasive Species Research.</title>
        <authorList>
            <person name="McCartney M.A."/>
            <person name="Auch B."/>
            <person name="Kono T."/>
            <person name="Mallez S."/>
            <person name="Zhang Y."/>
            <person name="Obille A."/>
            <person name="Becker A."/>
            <person name="Abrahante J.E."/>
            <person name="Garbe J."/>
            <person name="Badalamenti J.P."/>
            <person name="Herman A."/>
            <person name="Mangelson H."/>
            <person name="Liachko I."/>
            <person name="Sullivan S."/>
            <person name="Sone E.D."/>
            <person name="Koren S."/>
            <person name="Silverstein K.A.T."/>
            <person name="Beckman K.B."/>
            <person name="Gohl D.M."/>
        </authorList>
    </citation>
    <scope>NUCLEOTIDE SEQUENCE</scope>
    <source>
        <strain evidence="2">Duluth1</strain>
        <tissue evidence="2">Whole animal</tissue>
    </source>
</reference>
<name>A0A9D4DQD8_DREPO</name>
<accession>A0A9D4DQD8</accession>
<evidence type="ECO:0000256" key="1">
    <source>
        <dbReference type="SAM" id="MobiDB-lite"/>
    </source>
</evidence>
<proteinExistence type="predicted"/>
<evidence type="ECO:0000313" key="2">
    <source>
        <dbReference type="EMBL" id="KAH3753123.1"/>
    </source>
</evidence>
<dbReference type="AlphaFoldDB" id="A0A9D4DQD8"/>